<dbReference type="RefSeq" id="WP_187819284.1">
    <property type="nucleotide sequence ID" value="NZ_JACTVJ010000030.1"/>
</dbReference>
<dbReference type="Pfam" id="PF06527">
    <property type="entry name" value="TniQ"/>
    <property type="match status" value="1"/>
</dbReference>
<keyword evidence="3" id="KW-1185">Reference proteome</keyword>
<evidence type="ECO:0000313" key="3">
    <source>
        <dbReference type="Proteomes" id="UP000642284"/>
    </source>
</evidence>
<organism evidence="2 3">
    <name type="scientific">Streptomyces polyasparticus</name>
    <dbReference type="NCBI Taxonomy" id="2767826"/>
    <lineage>
        <taxon>Bacteria</taxon>
        <taxon>Bacillati</taxon>
        <taxon>Actinomycetota</taxon>
        <taxon>Actinomycetes</taxon>
        <taxon>Kitasatosporales</taxon>
        <taxon>Streptomycetaceae</taxon>
        <taxon>Streptomyces</taxon>
    </lineage>
</organism>
<comment type="caution">
    <text evidence="2">The sequence shown here is derived from an EMBL/GenBank/DDBJ whole genome shotgun (WGS) entry which is preliminary data.</text>
</comment>
<reference evidence="2 3" key="1">
    <citation type="submission" date="2020-08" db="EMBL/GenBank/DDBJ databases">
        <title>Genemic of Streptomyces polyaspartic.</title>
        <authorList>
            <person name="Liu W."/>
        </authorList>
    </citation>
    <scope>NUCLEOTIDE SEQUENCE [LARGE SCALE GENOMIC DNA]</scope>
    <source>
        <strain evidence="2 3">TRM66268-LWL</strain>
    </source>
</reference>
<evidence type="ECO:0000259" key="1">
    <source>
        <dbReference type="Pfam" id="PF06527"/>
    </source>
</evidence>
<proteinExistence type="predicted"/>
<protein>
    <submittedName>
        <fullName evidence="2">TniQ family protein</fullName>
    </submittedName>
</protein>
<sequence>MPRSITPVAGETLASVLMRLSYRLRTTPLVLADRAGLRSSPTAPAARLATYQGVRLDEKAAQALAHVLRLDPEAVHRLTLAGQAPGYPQLHSPYLGFPRDHHIQLVHDEWIFTRFSRYCPQCLAEAADTEAPSPWQGLWKLPITFICPTHQRYLRWRCPTCDSPALSTGFKTTGAWRPPQLIPSPRTRLHPAQCRSRPADLTNPRGNAPWACGARLDHAFPGPAADPRLLAVQERFHHLATTPGVTTVSIGQTATASQYFTDLRTVVTLITSTWPTATYLPVPDGPAALMAPLEHAMATAPTHHTTGQVKLGDLTSPLTDPQAGAALLTVAHQILTAPDAAGRLRTLLDARVPIRHAREGLLRLLDHGSPALRAASDSHRAELTRRRYRTPAFTPPTHHRGQLDARRIPQCLPDAHLAHLAHLETRPAPPAAVRRAAAIHLVQMALPIGHREARAYLGLRPSSARFSMTLSWLQSGDNAMRYRTALSEIAEKIMADPAPIDYHHRRAALHHWHIPPEDWDALIQQISRRQNPASLRSTTWTPARHTGASATVWAHITHGETRYAPQLAQGERTHHDRAVIEAINLKRPRERLHALLREHLRDYATALATRIDRNTPHGPH</sequence>
<gene>
    <name evidence="2" type="ORF">H9Y04_40630</name>
</gene>
<dbReference type="InterPro" id="IPR009492">
    <property type="entry name" value="TniQ"/>
</dbReference>
<name>A0ABR7SX68_9ACTN</name>
<accession>A0ABR7SX68</accession>
<feature type="domain" description="TniQ" evidence="1">
    <location>
        <begin position="3"/>
        <end position="154"/>
    </location>
</feature>
<dbReference type="EMBL" id="JACTVJ010000030">
    <property type="protein sequence ID" value="MBC9718853.1"/>
    <property type="molecule type" value="Genomic_DNA"/>
</dbReference>
<evidence type="ECO:0000313" key="2">
    <source>
        <dbReference type="EMBL" id="MBC9718853.1"/>
    </source>
</evidence>
<dbReference type="Proteomes" id="UP000642284">
    <property type="component" value="Unassembled WGS sequence"/>
</dbReference>